<dbReference type="OrthoDB" id="9804199at2"/>
<feature type="domain" description="ABC transporter" evidence="9">
    <location>
        <begin position="13"/>
        <end position="262"/>
    </location>
</feature>
<accession>A0A5B9VZT3</accession>
<dbReference type="InterPro" id="IPR017871">
    <property type="entry name" value="ABC_transporter-like_CS"/>
</dbReference>
<dbReference type="AlphaFoldDB" id="A0A5B9VZT3"/>
<keyword evidence="7" id="KW-1278">Translocase</keyword>
<dbReference type="InterPro" id="IPR015856">
    <property type="entry name" value="ABC_transpr_CbiO/EcfA_su"/>
</dbReference>
<dbReference type="RefSeq" id="WP_148593390.1">
    <property type="nucleotide sequence ID" value="NZ_CP042997.1"/>
</dbReference>
<keyword evidence="3" id="KW-0813">Transport</keyword>
<evidence type="ECO:0000259" key="9">
    <source>
        <dbReference type="PROSITE" id="PS50893"/>
    </source>
</evidence>
<dbReference type="Gene3D" id="3.40.50.300">
    <property type="entry name" value="P-loop containing nucleotide triphosphate hydrolases"/>
    <property type="match status" value="1"/>
</dbReference>
<evidence type="ECO:0000256" key="3">
    <source>
        <dbReference type="ARBA" id="ARBA00022448"/>
    </source>
</evidence>
<dbReference type="InterPro" id="IPR050095">
    <property type="entry name" value="ECF_ABC_transporter_ATP-bd"/>
</dbReference>
<dbReference type="GO" id="GO:0043190">
    <property type="term" value="C:ATP-binding cassette (ABC) transporter complex"/>
    <property type="evidence" value="ECO:0007669"/>
    <property type="project" value="TreeGrafter"/>
</dbReference>
<evidence type="ECO:0000256" key="6">
    <source>
        <dbReference type="ARBA" id="ARBA00022840"/>
    </source>
</evidence>
<evidence type="ECO:0000256" key="7">
    <source>
        <dbReference type="ARBA" id="ARBA00022967"/>
    </source>
</evidence>
<dbReference type="EC" id="3.6.3.-" evidence="10"/>
<dbReference type="SUPFAM" id="SSF52540">
    <property type="entry name" value="P-loop containing nucleoside triphosphate hydrolases"/>
    <property type="match status" value="1"/>
</dbReference>
<dbReference type="PROSITE" id="PS00211">
    <property type="entry name" value="ABC_TRANSPORTER_1"/>
    <property type="match status" value="1"/>
</dbReference>
<proteinExistence type="inferred from homology"/>
<evidence type="ECO:0000256" key="2">
    <source>
        <dbReference type="ARBA" id="ARBA00005417"/>
    </source>
</evidence>
<gene>
    <name evidence="10" type="primary">cbiO</name>
    <name evidence="10" type="ORF">OJF2_19890</name>
</gene>
<dbReference type="PANTHER" id="PTHR43553">
    <property type="entry name" value="HEAVY METAL TRANSPORTER"/>
    <property type="match status" value="1"/>
</dbReference>
<dbReference type="EMBL" id="CP042997">
    <property type="protein sequence ID" value="QEH33487.1"/>
    <property type="molecule type" value="Genomic_DNA"/>
</dbReference>
<organism evidence="10 11">
    <name type="scientific">Aquisphaera giovannonii</name>
    <dbReference type="NCBI Taxonomy" id="406548"/>
    <lineage>
        <taxon>Bacteria</taxon>
        <taxon>Pseudomonadati</taxon>
        <taxon>Planctomycetota</taxon>
        <taxon>Planctomycetia</taxon>
        <taxon>Isosphaerales</taxon>
        <taxon>Isosphaeraceae</taxon>
        <taxon>Aquisphaera</taxon>
    </lineage>
</organism>
<keyword evidence="10" id="KW-0378">Hydrolase</keyword>
<keyword evidence="6 10" id="KW-0067">ATP-binding</keyword>
<dbReference type="Pfam" id="PF00005">
    <property type="entry name" value="ABC_tran"/>
    <property type="match status" value="1"/>
</dbReference>
<reference evidence="10 11" key="1">
    <citation type="submission" date="2019-08" db="EMBL/GenBank/DDBJ databases">
        <title>Deep-cultivation of Planctomycetes and their phenomic and genomic characterization uncovers novel biology.</title>
        <authorList>
            <person name="Wiegand S."/>
            <person name="Jogler M."/>
            <person name="Boedeker C."/>
            <person name="Pinto D."/>
            <person name="Vollmers J."/>
            <person name="Rivas-Marin E."/>
            <person name="Kohn T."/>
            <person name="Peeters S.H."/>
            <person name="Heuer A."/>
            <person name="Rast P."/>
            <person name="Oberbeckmann S."/>
            <person name="Bunk B."/>
            <person name="Jeske O."/>
            <person name="Meyerdierks A."/>
            <person name="Storesund J.E."/>
            <person name="Kallscheuer N."/>
            <person name="Luecker S."/>
            <person name="Lage O.M."/>
            <person name="Pohl T."/>
            <person name="Merkel B.J."/>
            <person name="Hornburger P."/>
            <person name="Mueller R.-W."/>
            <person name="Bruemmer F."/>
            <person name="Labrenz M."/>
            <person name="Spormann A.M."/>
            <person name="Op den Camp H."/>
            <person name="Overmann J."/>
            <person name="Amann R."/>
            <person name="Jetten M.S.M."/>
            <person name="Mascher T."/>
            <person name="Medema M.H."/>
            <person name="Devos D.P."/>
            <person name="Kaster A.-K."/>
            <person name="Ovreas L."/>
            <person name="Rohde M."/>
            <person name="Galperin M.Y."/>
            <person name="Jogler C."/>
        </authorList>
    </citation>
    <scope>NUCLEOTIDE SEQUENCE [LARGE SCALE GENOMIC DNA]</scope>
    <source>
        <strain evidence="10 11">OJF2</strain>
    </source>
</reference>
<dbReference type="GO" id="GO:0005524">
    <property type="term" value="F:ATP binding"/>
    <property type="evidence" value="ECO:0007669"/>
    <property type="project" value="UniProtKB-KW"/>
</dbReference>
<dbReference type="PROSITE" id="PS50893">
    <property type="entry name" value="ABC_TRANSPORTER_2"/>
    <property type="match status" value="1"/>
</dbReference>
<dbReference type="CDD" id="cd03225">
    <property type="entry name" value="ABC_cobalt_CbiO_domain1"/>
    <property type="match status" value="1"/>
</dbReference>
<comment type="similarity">
    <text evidence="2">Belongs to the ABC transporter superfamily.</text>
</comment>
<keyword evidence="4" id="KW-1003">Cell membrane</keyword>
<evidence type="ECO:0000256" key="5">
    <source>
        <dbReference type="ARBA" id="ARBA00022741"/>
    </source>
</evidence>
<dbReference type="FunFam" id="3.40.50.300:FF:000224">
    <property type="entry name" value="Energy-coupling factor transporter ATP-binding protein EcfA"/>
    <property type="match status" value="1"/>
</dbReference>
<keyword evidence="11" id="KW-1185">Reference proteome</keyword>
<dbReference type="PANTHER" id="PTHR43553:SF24">
    <property type="entry name" value="ENERGY-COUPLING FACTOR TRANSPORTER ATP-BINDING PROTEIN ECFA1"/>
    <property type="match status" value="1"/>
</dbReference>
<evidence type="ECO:0000313" key="11">
    <source>
        <dbReference type="Proteomes" id="UP000324233"/>
    </source>
</evidence>
<keyword evidence="5" id="KW-0547">Nucleotide-binding</keyword>
<comment type="subcellular location">
    <subcellularLocation>
        <location evidence="1">Cell membrane</location>
    </subcellularLocation>
</comment>
<dbReference type="InterPro" id="IPR003439">
    <property type="entry name" value="ABC_transporter-like_ATP-bd"/>
</dbReference>
<evidence type="ECO:0000313" key="10">
    <source>
        <dbReference type="EMBL" id="QEH33487.1"/>
    </source>
</evidence>
<dbReference type="InterPro" id="IPR003593">
    <property type="entry name" value="AAA+_ATPase"/>
</dbReference>
<evidence type="ECO:0000256" key="8">
    <source>
        <dbReference type="ARBA" id="ARBA00023136"/>
    </source>
</evidence>
<protein>
    <submittedName>
        <fullName evidence="10">Cobalt import ATP-binding protein CbiO</fullName>
        <ecNumber evidence="10">3.6.3.-</ecNumber>
    </submittedName>
</protein>
<evidence type="ECO:0000256" key="1">
    <source>
        <dbReference type="ARBA" id="ARBA00004236"/>
    </source>
</evidence>
<keyword evidence="8" id="KW-0472">Membrane</keyword>
<dbReference type="Proteomes" id="UP000324233">
    <property type="component" value="Chromosome"/>
</dbReference>
<dbReference type="GO" id="GO:0016887">
    <property type="term" value="F:ATP hydrolysis activity"/>
    <property type="evidence" value="ECO:0007669"/>
    <property type="project" value="InterPro"/>
</dbReference>
<evidence type="ECO:0000256" key="4">
    <source>
        <dbReference type="ARBA" id="ARBA00022475"/>
    </source>
</evidence>
<dbReference type="SMART" id="SM00382">
    <property type="entry name" value="AAA"/>
    <property type="match status" value="1"/>
</dbReference>
<dbReference type="KEGG" id="agv:OJF2_19890"/>
<name>A0A5B9VZT3_9BACT</name>
<sequence length="276" mass="29248">MTPNDDQDAPPAVRVSRLAYRYPDGREALRGLSFAIASGESVALVGPNGAGKSTLLLHLNGLLPGRRGAAGGHHAAAGSSAGREVSPSIWIDGVEVSPRTATVIRRKVGLLFQDPDDQLFCPTVLEDVAFGPLNLGMNAEEARRVATDCLARVGLEGAGDRPPHHLSFGERKRACLAGVLACRPVVLVLDEPTANLDPRARRRFIELIRDLEATKLIATHDLEMVLEICPRSIVLDAGLAVADGPSRAILGNRELVDAHGLELPLSLALADRGARG</sequence>
<dbReference type="GO" id="GO:0042626">
    <property type="term" value="F:ATPase-coupled transmembrane transporter activity"/>
    <property type="evidence" value="ECO:0007669"/>
    <property type="project" value="TreeGrafter"/>
</dbReference>
<dbReference type="InterPro" id="IPR027417">
    <property type="entry name" value="P-loop_NTPase"/>
</dbReference>